<keyword evidence="2" id="KW-0677">Repeat</keyword>
<evidence type="ECO:0000256" key="3">
    <source>
        <dbReference type="ARBA" id="ARBA00023157"/>
    </source>
</evidence>
<evidence type="ECO:0000259" key="6">
    <source>
        <dbReference type="PROSITE" id="PS50923"/>
    </source>
</evidence>
<feature type="disulfide bond" evidence="4">
    <location>
        <begin position="33"/>
        <end position="60"/>
    </location>
</feature>
<evidence type="ECO:0000256" key="1">
    <source>
        <dbReference type="ARBA" id="ARBA00022729"/>
    </source>
</evidence>
<feature type="disulfide bond" evidence="4">
    <location>
        <begin position="1136"/>
        <end position="1163"/>
    </location>
</feature>
<feature type="domain" description="Sushi" evidence="6">
    <location>
        <begin position="190"/>
        <end position="247"/>
    </location>
</feature>
<feature type="domain" description="Sushi" evidence="6">
    <location>
        <begin position="441"/>
        <end position="512"/>
    </location>
</feature>
<dbReference type="SUPFAM" id="SSF57535">
    <property type="entry name" value="Complement control module/SCR domain"/>
    <property type="match status" value="16"/>
</dbReference>
<feature type="disulfide bond" evidence="4">
    <location>
        <begin position="218"/>
        <end position="245"/>
    </location>
</feature>
<name>A0AAN9TM29_9HEMI</name>
<feature type="region of interest" description="Disordered" evidence="5">
    <location>
        <begin position="545"/>
        <end position="587"/>
    </location>
</feature>
<organism evidence="7 8">
    <name type="scientific">Parthenolecanium corni</name>
    <dbReference type="NCBI Taxonomy" id="536013"/>
    <lineage>
        <taxon>Eukaryota</taxon>
        <taxon>Metazoa</taxon>
        <taxon>Ecdysozoa</taxon>
        <taxon>Arthropoda</taxon>
        <taxon>Hexapoda</taxon>
        <taxon>Insecta</taxon>
        <taxon>Pterygota</taxon>
        <taxon>Neoptera</taxon>
        <taxon>Paraneoptera</taxon>
        <taxon>Hemiptera</taxon>
        <taxon>Sternorrhyncha</taxon>
        <taxon>Coccoidea</taxon>
        <taxon>Coccidae</taxon>
        <taxon>Parthenolecanium</taxon>
    </lineage>
</organism>
<feature type="disulfide bond" evidence="4">
    <location>
        <begin position="1315"/>
        <end position="1342"/>
    </location>
</feature>
<dbReference type="Gene3D" id="2.10.70.10">
    <property type="entry name" value="Complement Module, domain 1"/>
    <property type="match status" value="16"/>
</dbReference>
<feature type="disulfide bond" evidence="4">
    <location>
        <begin position="884"/>
        <end position="911"/>
    </location>
</feature>
<accession>A0AAN9TM29</accession>
<feature type="domain" description="Sushi" evidence="6">
    <location>
        <begin position="619"/>
        <end position="685"/>
    </location>
</feature>
<feature type="compositionally biased region" description="Polar residues" evidence="5">
    <location>
        <begin position="546"/>
        <end position="561"/>
    </location>
</feature>
<feature type="domain" description="Sushi" evidence="6">
    <location>
        <begin position="64"/>
        <end position="128"/>
    </location>
</feature>
<feature type="disulfide bond" evidence="4">
    <location>
        <begin position="278"/>
        <end position="305"/>
    </location>
</feature>
<evidence type="ECO:0000313" key="7">
    <source>
        <dbReference type="EMBL" id="KAK7593077.1"/>
    </source>
</evidence>
<dbReference type="InterPro" id="IPR000436">
    <property type="entry name" value="Sushi_SCR_CCP_dom"/>
</dbReference>
<dbReference type="InterPro" id="IPR051277">
    <property type="entry name" value="SEZ6_CSMD_C4BPB_Regulators"/>
</dbReference>
<feature type="disulfide bond" evidence="4">
    <location>
        <begin position="1196"/>
        <end position="1223"/>
    </location>
</feature>
<feature type="domain" description="Sushi" evidence="6">
    <location>
        <begin position="1226"/>
        <end position="1283"/>
    </location>
</feature>
<gene>
    <name evidence="7" type="ORF">V9T40_007829</name>
</gene>
<feature type="domain" description="Sushi" evidence="6">
    <location>
        <begin position="927"/>
        <end position="994"/>
    </location>
</feature>
<dbReference type="CDD" id="cd00033">
    <property type="entry name" value="CCP"/>
    <property type="match status" value="13"/>
</dbReference>
<dbReference type="Proteomes" id="UP001367676">
    <property type="component" value="Unassembled WGS sequence"/>
</dbReference>
<dbReference type="PANTHER" id="PTHR45656:SF4">
    <property type="entry name" value="PROTEIN CBR-CLEC-78"/>
    <property type="match status" value="1"/>
</dbReference>
<evidence type="ECO:0000256" key="5">
    <source>
        <dbReference type="SAM" id="MobiDB-lite"/>
    </source>
</evidence>
<reference evidence="7 8" key="1">
    <citation type="submission" date="2024-03" db="EMBL/GenBank/DDBJ databases">
        <title>Adaptation during the transition from Ophiocordyceps entomopathogen to insect associate is accompanied by gene loss and intensified selection.</title>
        <authorList>
            <person name="Ward C.M."/>
            <person name="Onetto C.A."/>
            <person name="Borneman A.R."/>
        </authorList>
    </citation>
    <scope>NUCLEOTIDE SEQUENCE [LARGE SCALE GENOMIC DNA]</scope>
    <source>
        <strain evidence="7">AWRI1</strain>
        <tissue evidence="7">Single Adult Female</tissue>
    </source>
</reference>
<evidence type="ECO:0000313" key="8">
    <source>
        <dbReference type="Proteomes" id="UP001367676"/>
    </source>
</evidence>
<feature type="domain" description="Sushi" evidence="6">
    <location>
        <begin position="383"/>
        <end position="440"/>
    </location>
</feature>
<keyword evidence="3 4" id="KW-1015">Disulfide bond</keyword>
<evidence type="ECO:0000256" key="2">
    <source>
        <dbReference type="ARBA" id="ARBA00022737"/>
    </source>
</evidence>
<dbReference type="PROSITE" id="PS50923">
    <property type="entry name" value="SUSHI"/>
    <property type="match status" value="15"/>
</dbReference>
<feature type="domain" description="Sushi" evidence="6">
    <location>
        <begin position="248"/>
        <end position="307"/>
    </location>
</feature>
<dbReference type="InterPro" id="IPR035976">
    <property type="entry name" value="Sushi/SCR/CCP_sf"/>
</dbReference>
<feature type="domain" description="Sushi" evidence="6">
    <location>
        <begin position="1285"/>
        <end position="1344"/>
    </location>
</feature>
<dbReference type="Pfam" id="PF00084">
    <property type="entry name" value="Sushi"/>
    <property type="match status" value="15"/>
</dbReference>
<feature type="domain" description="Sushi" evidence="6">
    <location>
        <begin position="686"/>
        <end position="758"/>
    </location>
</feature>
<dbReference type="PANTHER" id="PTHR45656">
    <property type="entry name" value="PROTEIN CBR-CLEC-78"/>
    <property type="match status" value="1"/>
</dbReference>
<feature type="domain" description="Sushi" evidence="6">
    <location>
        <begin position="1166"/>
        <end position="1225"/>
    </location>
</feature>
<feature type="domain" description="Sushi" evidence="6">
    <location>
        <begin position="1108"/>
        <end position="1165"/>
    </location>
</feature>
<feature type="domain" description="Sushi" evidence="6">
    <location>
        <begin position="129"/>
        <end position="189"/>
    </location>
</feature>
<sequence length="1358" mass="150783">MFIDRECEELPSPTFGQVTLRGLLFSDKANYTCELGYTLVGPKQRTCQAFGTWSGTSPTCKQTGFCTKPPIINNARHNARPEQTAFDVDETIQYQCLSGYVTNGFPVAKCLSSEKSFSWYGPDITCEPRSCGTPTEIANGWHTGECFTFNCKATYHCEDGYELVPEGRAEKICQADGTWSPKELPSCVHVQCPPPENPLFGTALFTSTSYNSVVSYSCKHAYMLVGEGTRKCGADRKWSGTAPKCQEIDCGSLGPLHNGWIENIEAGTGFGASVIFRCEKNMTMLGNASSVCQQNSTWTYQPPLCLAPCVVPKVQHGNIVYAVNKTENSTTTDIKLTPLEMSVVKHGTQVTVVCEDRFEPSNNTTPVTCNNGTWSYIPKCQPARCKHLPKIPENGMVIAPRMDHGTRARFQCYDGYELIGNHTTECRYGNWSSEMPACVEKYCPFPGTIDNGKVLLVGSMGVYDYRPYVTKVTNDRQITFECDKGYVMEGGPVGATCVDGRWSPSRKPKCTLAQHPAIRLTRSINESKSFIETVSDAIHRIRRALSGQNSQVMRTKASTGTKDSKEKNTGAGSSRSRNRGYGDSEDEVEIRDYEDVINLNETDSPVEHAGRKKYGRRKGPCKELSTEPYVHYEVVKAGKNPNITFFHGTVVRVICARGYKLNIGTNNTAKCVRGRWKPQKPDCNIIPCQVPPNLYGMYSRFSIQGVSPEKSVITDETEFVDGETVNFTCNAGFNIKGPATFTCILGEWDVSIFPECTPAPCELPPIQHGQYLSGYRAGLTIANGSYVNYQCDHEFVKITTVPTECFRGDLLPKKPACRRDPNLYTAGSDIMRSTELGSMDLLSGLRGSCGPPARIQGSLVFRNGEPLSDTERSFPDGTEVTFHCIDNIVGEKLTWRIICADGNWIGRSHSCEIEERVETNIVIHDNSSCVYRNTEPNVSTFHDDNLITDDVSEYESGTVLTFRCVDIGKYAMEGSNHRRCVNGEWDGEKPSCFGLNQENAYALEKPPTILFRHEQGPIAQSTDGKLIVYPGTVLHMECLWIRRFGTPKWNVSHTYRKYPEGWTTDANRDTTLEYRLSIYHASHDDSGLFSCITPTRHTHSVEIVVKAVHCPVIPARKGLIINTKETKMNTEVEFSCSNGNALLGTSFVMCLPSGNWSAAIPTCETVQCPLLDNLTDPNLRVAILSRVVGGQAMFSCIQGYGLHGPVHATCLQNATWTKPFPTCSEVFCELPGLLKHGYVLNRRKNYKPGELIRFNCETNYLLDGEFRLECEHSGRWSAQMPVCIQACSYPGTVISGSMSSVKFYYSIGETIRFTCEEDLVLQGSAELHCLSNGKWSNTIPACVPMESVRYNLTNGKNW</sequence>
<keyword evidence="1" id="KW-0732">Signal</keyword>
<evidence type="ECO:0000256" key="4">
    <source>
        <dbReference type="PROSITE-ProRule" id="PRU00302"/>
    </source>
</evidence>
<proteinExistence type="predicted"/>
<feature type="disulfide bond" evidence="4">
    <location>
        <begin position="1256"/>
        <end position="1283"/>
    </location>
</feature>
<keyword evidence="8" id="KW-1185">Reference proteome</keyword>
<dbReference type="FunFam" id="2.10.70.10:FF:000086">
    <property type="entry name" value="Hig-anchoring scaffold protein, isoform A"/>
    <property type="match status" value="1"/>
</dbReference>
<protein>
    <recommendedName>
        <fullName evidence="6">Sushi domain-containing protein</fullName>
    </recommendedName>
</protein>
<dbReference type="SMART" id="SM00032">
    <property type="entry name" value="CCP"/>
    <property type="match status" value="17"/>
</dbReference>
<feature type="domain" description="Sushi" evidence="6">
    <location>
        <begin position="847"/>
        <end position="913"/>
    </location>
</feature>
<feature type="disulfide bond" evidence="4">
    <location>
        <begin position="729"/>
        <end position="756"/>
    </location>
</feature>
<dbReference type="EMBL" id="JBBCAQ010000020">
    <property type="protein sequence ID" value="KAK7593077.1"/>
    <property type="molecule type" value="Genomic_DNA"/>
</dbReference>
<keyword evidence="4" id="KW-0768">Sushi</keyword>
<feature type="domain" description="Sushi" evidence="6">
    <location>
        <begin position="5"/>
        <end position="62"/>
    </location>
</feature>
<comment type="caution">
    <text evidence="7">The sequence shown here is derived from an EMBL/GenBank/DDBJ whole genome shotgun (WGS) entry which is preliminary data.</text>
</comment>
<comment type="caution">
    <text evidence="4">Lacks conserved residue(s) required for the propagation of feature annotation.</text>
</comment>